<accession>A0A1G9VH33</accession>
<feature type="transmembrane region" description="Helical" evidence="2">
    <location>
        <begin position="538"/>
        <end position="562"/>
    </location>
</feature>
<keyword evidence="5" id="KW-1185">Reference proteome</keyword>
<proteinExistence type="predicted"/>
<feature type="compositionally biased region" description="Basic and acidic residues" evidence="1">
    <location>
        <begin position="26"/>
        <end position="41"/>
    </location>
</feature>
<dbReference type="InterPro" id="IPR038731">
    <property type="entry name" value="RgtA/B/C-like"/>
</dbReference>
<sequence length="785" mass="85795">MTDDPTPPSSRPADALRADGGSSSRPTDDRDGTDDSDRAADPDAPVGDDPVDGADDEATDDEWSEWTTADAVTEADDAVGEPDDDRSTDPEPGGLAGNDEYPWPSSPRTLGALVLIVAVGLAARLAWLGERLVHQDEGRVAYWVVRYLETGAYEYRPIVHGPFLFHVDKYVFQLLGPSDFTARLPVAILGAVLPLSAWLYRKHLRDTEVVALGLFLAFNPVLLYYSRFMRSDIPLVVFVAFTVGFFLRYYDERQRRYLAAGVATLALALTTKENALLYPLCWLGAAALLLDHRLFRAPVTDDLSVWGVFVDYLDWVLPFDLRGSWGELAGGNVNALIDRHIGWWRTGWTSVVVAVGLVVEFFAIIVLFYAPRGGGYTKQNAAGWPGPGQAGQNIGLWNSLGQLAGGDPEMFVAVVWESIVGSWEEFTGQWASDHGNSYLAFFEHYVNVLEAAALVLCAFAIIGFVVDRYSSDGPRDLVALASYWGFVSVLGYPIATDIRAGWATTHAIVALAIPAAVGLGIVFRWGVDSFTDDDPVGVALTVVVLLLVSGQVATTAVGLVYVNDQDPDNMLVQYAQSSSTDLKDTLQDVERIGREQGGPDDVDVLFYGNEYYTSNISDDFQPPASSGYYERRTLMWYMETYQYRANQTDGESFVYDTAITLRQVNRTNAPVVVAIGNGENGDDAEDIHQWLIEQGYEAREFQRFATVNRTDQDLGPGTPFVVYVNESALSGTADVPPPERSQSTVAASTSWTDHRQTVARSAVGDGWLRRAARPAGASESSVLGS</sequence>
<feature type="transmembrane region" description="Helical" evidence="2">
    <location>
        <begin position="348"/>
        <end position="370"/>
    </location>
</feature>
<keyword evidence="2" id="KW-0472">Membrane</keyword>
<dbReference type="PANTHER" id="PTHR41710">
    <property type="entry name" value="GLYCOSYL TRANSFERASE, FAMILY 39"/>
    <property type="match status" value="1"/>
</dbReference>
<feature type="compositionally biased region" description="Acidic residues" evidence="1">
    <location>
        <begin position="73"/>
        <end position="86"/>
    </location>
</feature>
<dbReference type="NCBIfam" id="TIGR03663">
    <property type="entry name" value="flippase activity-associated protein Agl23"/>
    <property type="match status" value="1"/>
</dbReference>
<feature type="region of interest" description="Disordered" evidence="1">
    <location>
        <begin position="731"/>
        <end position="785"/>
    </location>
</feature>
<reference evidence="4 5" key="1">
    <citation type="submission" date="2016-10" db="EMBL/GenBank/DDBJ databases">
        <authorList>
            <person name="de Groot N.N."/>
        </authorList>
    </citation>
    <scope>NUCLEOTIDE SEQUENCE [LARGE SCALE GENOMIC DNA]</scope>
    <source>
        <strain evidence="5">EB21,IBRC-M 10013,KCTC 4048</strain>
    </source>
</reference>
<evidence type="ECO:0000313" key="4">
    <source>
        <dbReference type="EMBL" id="SDM71426.1"/>
    </source>
</evidence>
<feature type="compositionally biased region" description="Acidic residues" evidence="1">
    <location>
        <begin position="49"/>
        <end position="64"/>
    </location>
</feature>
<feature type="transmembrane region" description="Helical" evidence="2">
    <location>
        <begin position="209"/>
        <end position="227"/>
    </location>
</feature>
<dbReference type="InterPro" id="IPR019962">
    <property type="entry name" value="CHP03663"/>
</dbReference>
<feature type="transmembrane region" description="Helical" evidence="2">
    <location>
        <begin position="233"/>
        <end position="250"/>
    </location>
</feature>
<feature type="compositionally biased region" description="Pro residues" evidence="1">
    <location>
        <begin position="1"/>
        <end position="10"/>
    </location>
</feature>
<evidence type="ECO:0000259" key="3">
    <source>
        <dbReference type="Pfam" id="PF13231"/>
    </source>
</evidence>
<keyword evidence="2" id="KW-0812">Transmembrane</keyword>
<feature type="transmembrane region" description="Helical" evidence="2">
    <location>
        <begin position="477"/>
        <end position="495"/>
    </location>
</feature>
<dbReference type="STRING" id="996166.SAMN05192554_106109"/>
<evidence type="ECO:0000256" key="2">
    <source>
        <dbReference type="SAM" id="Phobius"/>
    </source>
</evidence>
<protein>
    <submittedName>
        <fullName evidence="4">TIGR03663 family protein</fullName>
    </submittedName>
</protein>
<evidence type="ECO:0000256" key="1">
    <source>
        <dbReference type="SAM" id="MobiDB-lite"/>
    </source>
</evidence>
<feature type="transmembrane region" description="Helical" evidence="2">
    <location>
        <begin position="507"/>
        <end position="526"/>
    </location>
</feature>
<feature type="domain" description="Glycosyltransferase RgtA/B/C/D-like" evidence="3">
    <location>
        <begin position="160"/>
        <end position="298"/>
    </location>
</feature>
<evidence type="ECO:0000313" key="5">
    <source>
        <dbReference type="Proteomes" id="UP000199370"/>
    </source>
</evidence>
<dbReference type="RefSeq" id="WP_175526407.1">
    <property type="nucleotide sequence ID" value="NZ_FNIA01000006.1"/>
</dbReference>
<feature type="transmembrane region" description="Helical" evidence="2">
    <location>
        <begin position="445"/>
        <end position="465"/>
    </location>
</feature>
<name>A0A1G9VH33_9EURY</name>
<gene>
    <name evidence="4" type="ORF">SAMN05192554_106109</name>
</gene>
<dbReference type="EMBL" id="FNIA01000006">
    <property type="protein sequence ID" value="SDM71426.1"/>
    <property type="molecule type" value="Genomic_DNA"/>
</dbReference>
<feature type="transmembrane region" description="Helical" evidence="2">
    <location>
        <begin position="110"/>
        <end position="127"/>
    </location>
</feature>
<dbReference type="AlphaFoldDB" id="A0A1G9VH33"/>
<dbReference type="Pfam" id="PF13231">
    <property type="entry name" value="PMT_2"/>
    <property type="match status" value="1"/>
</dbReference>
<dbReference type="Proteomes" id="UP000199370">
    <property type="component" value="Unassembled WGS sequence"/>
</dbReference>
<organism evidence="4 5">
    <name type="scientific">Haloarchaeobius iranensis</name>
    <dbReference type="NCBI Taxonomy" id="996166"/>
    <lineage>
        <taxon>Archaea</taxon>
        <taxon>Methanobacteriati</taxon>
        <taxon>Methanobacteriota</taxon>
        <taxon>Stenosarchaea group</taxon>
        <taxon>Halobacteria</taxon>
        <taxon>Halobacteriales</taxon>
        <taxon>Halorubellaceae</taxon>
        <taxon>Haloarchaeobius</taxon>
    </lineage>
</organism>
<keyword evidence="2" id="KW-1133">Transmembrane helix</keyword>
<feature type="region of interest" description="Disordered" evidence="1">
    <location>
        <begin position="1"/>
        <end position="102"/>
    </location>
</feature>
<dbReference type="OrthoDB" id="313515at2157"/>
<feature type="compositionally biased region" description="Polar residues" evidence="1">
    <location>
        <begin position="740"/>
        <end position="751"/>
    </location>
</feature>
<dbReference type="PANTHER" id="PTHR41710:SF2">
    <property type="entry name" value="GLYCOSYL TRANSFERASE FAMILY 39_83 DOMAIN-CONTAINING PROTEIN"/>
    <property type="match status" value="1"/>
</dbReference>